<keyword evidence="9" id="KW-1185">Reference proteome</keyword>
<dbReference type="PANTHER" id="PTHR10809:SF6">
    <property type="entry name" value="AT11025P-RELATED"/>
    <property type="match status" value="1"/>
</dbReference>
<name>A0AAV5FKG5_ELECO</name>
<dbReference type="Gene3D" id="2.60.40.10">
    <property type="entry name" value="Immunoglobulins"/>
    <property type="match status" value="1"/>
</dbReference>
<keyword evidence="5" id="KW-0472">Membrane</keyword>
<dbReference type="SUPFAM" id="SSF56112">
    <property type="entry name" value="Protein kinase-like (PK-like)"/>
    <property type="match status" value="1"/>
</dbReference>
<dbReference type="GO" id="GO:0005524">
    <property type="term" value="F:ATP binding"/>
    <property type="evidence" value="ECO:0007669"/>
    <property type="project" value="InterPro"/>
</dbReference>
<protein>
    <recommendedName>
        <fullName evidence="10">Protein kinase domain-containing protein</fullName>
    </recommendedName>
</protein>
<dbReference type="PROSITE" id="PS50202">
    <property type="entry name" value="MSP"/>
    <property type="match status" value="1"/>
</dbReference>
<evidence type="ECO:0000256" key="1">
    <source>
        <dbReference type="ARBA" id="ARBA00004211"/>
    </source>
</evidence>
<evidence type="ECO:0000256" key="2">
    <source>
        <dbReference type="ARBA" id="ARBA00008932"/>
    </source>
</evidence>
<dbReference type="InterPro" id="IPR016763">
    <property type="entry name" value="VAP"/>
</dbReference>
<dbReference type="PROSITE" id="PS50011">
    <property type="entry name" value="PROTEIN_KINASE_DOM"/>
    <property type="match status" value="1"/>
</dbReference>
<dbReference type="Proteomes" id="UP001054889">
    <property type="component" value="Unassembled WGS sequence"/>
</dbReference>
<dbReference type="GO" id="GO:0090158">
    <property type="term" value="P:endoplasmic reticulum membrane organization"/>
    <property type="evidence" value="ECO:0007669"/>
    <property type="project" value="TreeGrafter"/>
</dbReference>
<dbReference type="GO" id="GO:0005789">
    <property type="term" value="C:endoplasmic reticulum membrane"/>
    <property type="evidence" value="ECO:0007669"/>
    <property type="project" value="InterPro"/>
</dbReference>
<evidence type="ECO:0000313" key="9">
    <source>
        <dbReference type="Proteomes" id="UP001054889"/>
    </source>
</evidence>
<dbReference type="InterPro" id="IPR000535">
    <property type="entry name" value="MSP_dom"/>
</dbReference>
<keyword evidence="4" id="KW-1133">Transmembrane helix</keyword>
<evidence type="ECO:0000259" key="7">
    <source>
        <dbReference type="PROSITE" id="PS50202"/>
    </source>
</evidence>
<evidence type="ECO:0008006" key="10">
    <source>
        <dbReference type="Google" id="ProtNLM"/>
    </source>
</evidence>
<evidence type="ECO:0000313" key="8">
    <source>
        <dbReference type="EMBL" id="GJN35300.1"/>
    </source>
</evidence>
<dbReference type="GO" id="GO:0004672">
    <property type="term" value="F:protein kinase activity"/>
    <property type="evidence" value="ECO:0007669"/>
    <property type="project" value="InterPro"/>
</dbReference>
<comment type="caution">
    <text evidence="8">The sequence shown here is derived from an EMBL/GenBank/DDBJ whole genome shotgun (WGS) entry which is preliminary data.</text>
</comment>
<organism evidence="8 9">
    <name type="scientific">Eleusine coracana subsp. coracana</name>
    <dbReference type="NCBI Taxonomy" id="191504"/>
    <lineage>
        <taxon>Eukaryota</taxon>
        <taxon>Viridiplantae</taxon>
        <taxon>Streptophyta</taxon>
        <taxon>Embryophyta</taxon>
        <taxon>Tracheophyta</taxon>
        <taxon>Spermatophyta</taxon>
        <taxon>Magnoliopsida</taxon>
        <taxon>Liliopsida</taxon>
        <taxon>Poales</taxon>
        <taxon>Poaceae</taxon>
        <taxon>PACMAD clade</taxon>
        <taxon>Chloridoideae</taxon>
        <taxon>Cynodonteae</taxon>
        <taxon>Eleusininae</taxon>
        <taxon>Eleusine</taxon>
    </lineage>
</organism>
<evidence type="ECO:0000256" key="5">
    <source>
        <dbReference type="ARBA" id="ARBA00023136"/>
    </source>
</evidence>
<feature type="domain" description="Protein kinase" evidence="6">
    <location>
        <begin position="1"/>
        <end position="122"/>
    </location>
</feature>
<evidence type="ECO:0000259" key="6">
    <source>
        <dbReference type="PROSITE" id="PS50011"/>
    </source>
</evidence>
<dbReference type="AlphaFoldDB" id="A0AAV5FKG5"/>
<proteinExistence type="inferred from homology"/>
<dbReference type="GO" id="GO:0061817">
    <property type="term" value="P:endoplasmic reticulum-plasma membrane tethering"/>
    <property type="evidence" value="ECO:0007669"/>
    <property type="project" value="TreeGrafter"/>
</dbReference>
<sequence length="249" mass="27575">MEPKITDFGVSRLDDKSQTTSTRRFMSLGYCAPEYRDHGKRSAKSDLYSLGVIILEMVTGSKDDPNITKILSSLDDMLSIEPLEMFLPFSRNNDKSCSIELSNDTDDHFAFRIATTSILPFNIQPEKGFVPPRSKCCATITLQAQEKAVHNRRSEEFSVQSSRVDSNLTSMDVTGDMFNENVGKVVDEVNLMVVFEMPPEPKDLQNDIAVASQFAMSEGSVKYQQGSAAYPHLNTGEGLLGRSAQVIAV</sequence>
<dbReference type="GO" id="GO:0005886">
    <property type="term" value="C:plasma membrane"/>
    <property type="evidence" value="ECO:0007669"/>
    <property type="project" value="TreeGrafter"/>
</dbReference>
<dbReference type="PANTHER" id="PTHR10809">
    <property type="entry name" value="VESICLE-ASSOCIATED MEMBRANE PROTEIN-ASSOCIATED PROTEIN"/>
    <property type="match status" value="1"/>
</dbReference>
<evidence type="ECO:0000256" key="3">
    <source>
        <dbReference type="ARBA" id="ARBA00022692"/>
    </source>
</evidence>
<comment type="subcellular location">
    <subcellularLocation>
        <location evidence="1">Membrane</location>
        <topology evidence="1">Single-pass type IV membrane protein</topology>
    </subcellularLocation>
</comment>
<evidence type="ECO:0000256" key="4">
    <source>
        <dbReference type="ARBA" id="ARBA00022989"/>
    </source>
</evidence>
<dbReference type="Gene3D" id="1.10.510.10">
    <property type="entry name" value="Transferase(Phosphotransferase) domain 1"/>
    <property type="match status" value="1"/>
</dbReference>
<dbReference type="Pfam" id="PF00069">
    <property type="entry name" value="Pkinase"/>
    <property type="match status" value="1"/>
</dbReference>
<dbReference type="InterPro" id="IPR013783">
    <property type="entry name" value="Ig-like_fold"/>
</dbReference>
<dbReference type="Pfam" id="PF00635">
    <property type="entry name" value="Motile_Sperm"/>
    <property type="match status" value="1"/>
</dbReference>
<feature type="domain" description="MSP" evidence="7">
    <location>
        <begin position="77"/>
        <end position="196"/>
    </location>
</feature>
<reference evidence="8" key="2">
    <citation type="submission" date="2021-12" db="EMBL/GenBank/DDBJ databases">
        <title>Resequencing data analysis of finger millet.</title>
        <authorList>
            <person name="Hatakeyama M."/>
            <person name="Aluri S."/>
            <person name="Balachadran M.T."/>
            <person name="Sivarajan S.R."/>
            <person name="Poveda L."/>
            <person name="Shimizu-Inatsugi R."/>
            <person name="Schlapbach R."/>
            <person name="Sreeman S.M."/>
            <person name="Shimizu K.K."/>
        </authorList>
    </citation>
    <scope>NUCLEOTIDE SEQUENCE</scope>
</reference>
<dbReference type="InterPro" id="IPR008962">
    <property type="entry name" value="PapD-like_sf"/>
</dbReference>
<dbReference type="InterPro" id="IPR011009">
    <property type="entry name" value="Kinase-like_dom_sf"/>
</dbReference>
<gene>
    <name evidence="8" type="primary">gb24055</name>
    <name evidence="8" type="ORF">PR202_gb24055</name>
</gene>
<dbReference type="EMBL" id="BQKI01000088">
    <property type="protein sequence ID" value="GJN35300.1"/>
    <property type="molecule type" value="Genomic_DNA"/>
</dbReference>
<keyword evidence="3" id="KW-0812">Transmembrane</keyword>
<accession>A0AAV5FKG5</accession>
<comment type="similarity">
    <text evidence="2">Belongs to the VAMP-associated protein (VAP) (TC 9.B.17) family.</text>
</comment>
<dbReference type="InterPro" id="IPR000719">
    <property type="entry name" value="Prot_kinase_dom"/>
</dbReference>
<dbReference type="SUPFAM" id="SSF49354">
    <property type="entry name" value="PapD-like"/>
    <property type="match status" value="1"/>
</dbReference>
<reference evidence="8" key="1">
    <citation type="journal article" date="2018" name="DNA Res.">
        <title>Multiple hybrid de novo genome assembly of finger millet, an orphan allotetraploid crop.</title>
        <authorList>
            <person name="Hatakeyama M."/>
            <person name="Aluri S."/>
            <person name="Balachadran M.T."/>
            <person name="Sivarajan S.R."/>
            <person name="Patrignani A."/>
            <person name="Gruter S."/>
            <person name="Poveda L."/>
            <person name="Shimizu-Inatsugi R."/>
            <person name="Baeten J."/>
            <person name="Francoijs K.J."/>
            <person name="Nataraja K.N."/>
            <person name="Reddy Y.A.N."/>
            <person name="Phadnis S."/>
            <person name="Ravikumar R.L."/>
            <person name="Schlapbach R."/>
            <person name="Sreeman S.M."/>
            <person name="Shimizu K.K."/>
        </authorList>
    </citation>
    <scope>NUCLEOTIDE SEQUENCE</scope>
</reference>